<dbReference type="Proteomes" id="UP000006247">
    <property type="component" value="Unassembled WGS sequence"/>
</dbReference>
<reference evidence="1 2" key="1">
    <citation type="submission" date="2009-01" db="EMBL/GenBank/DDBJ databases">
        <authorList>
            <person name="Fulton L."/>
            <person name="Clifton S."/>
            <person name="Chinwalla A.T."/>
            <person name="Mitreva M."/>
            <person name="Sodergren E."/>
            <person name="Weinstock G."/>
            <person name="Clifton S."/>
            <person name="Dooling D.J."/>
            <person name="Fulton B."/>
            <person name="Minx P."/>
            <person name="Pepin K.H."/>
            <person name="Johnson M."/>
            <person name="Bhonagiri V."/>
            <person name="Nash W.E."/>
            <person name="Mardis E.R."/>
            <person name="Wilson R.K."/>
        </authorList>
    </citation>
    <scope>NUCLEOTIDE SEQUENCE [LARGE SCALE GENOMIC DNA]</scope>
    <source>
        <strain evidence="1 2">ATCC 33806</strain>
    </source>
</reference>
<dbReference type="EMBL" id="ACEB01000020">
    <property type="protein sequence ID" value="EEG27178.1"/>
    <property type="molecule type" value="Genomic_DNA"/>
</dbReference>
<comment type="caution">
    <text evidence="1">The sequence shown here is derived from an EMBL/GenBank/DDBJ whole genome shotgun (WGS) entry which is preliminary data.</text>
</comment>
<dbReference type="AlphaFoldDB" id="C0E2P3"/>
<protein>
    <submittedName>
        <fullName evidence="1">Uncharacterized protein</fullName>
    </submittedName>
</protein>
<evidence type="ECO:0000313" key="1">
    <source>
        <dbReference type="EMBL" id="EEG27178.1"/>
    </source>
</evidence>
<sequence>MFSTVMNINSVAADNDSSNITRVFSDRWAIVPAGYSHQVSLSKVYLFAAAAIIMAGTTTRRALLDKRQPDGER</sequence>
<accession>C0E2P3</accession>
<proteinExistence type="predicted"/>
<organism evidence="1 2">
    <name type="scientific">Corynebacterium matruchotii ATCC 33806</name>
    <dbReference type="NCBI Taxonomy" id="566549"/>
    <lineage>
        <taxon>Bacteria</taxon>
        <taxon>Bacillati</taxon>
        <taxon>Actinomycetota</taxon>
        <taxon>Actinomycetes</taxon>
        <taxon>Mycobacteriales</taxon>
        <taxon>Corynebacteriaceae</taxon>
        <taxon>Corynebacterium</taxon>
    </lineage>
</organism>
<gene>
    <name evidence="1" type="ORF">CORMATOL_01248</name>
</gene>
<name>C0E2P3_9CORY</name>
<dbReference type="HOGENOM" id="CLU_2698373_0_0_11"/>
<evidence type="ECO:0000313" key="2">
    <source>
        <dbReference type="Proteomes" id="UP000006247"/>
    </source>
</evidence>